<dbReference type="Proteomes" id="UP001443914">
    <property type="component" value="Unassembled WGS sequence"/>
</dbReference>
<sequence length="349" mass="39700">MDDETAKAVKVIRLKDETFDHYLTAADDQVSVTVTKPKNKGRNSKNTEWRLEWLNNSPKGLVGQVRLWSIYNKALTFDQDPSDYITRDCSRFLKQQSWPPSHAVHAYLQKRSTKRSVYFQLCGSNSVFHFLTLSKNRFMRWAKFAWLVEIVVTDDDNDHNNLTTSSMNQKILTTLSEQALMPGHESANKAATGFEISTPVKNGQCHDKSPIVDRHTNLSTIVNQKASAPMDQPRSLMQSPVCNKFTPMNNDQQSNHHHSARYARNNDIGQLHDHYTNMLSRWQVGQVFLQVSPTSTRFHASAGNQYGQYTNSGGNVNGSGVQKNGDVSLYSETNRSRDNNANFVNYEYE</sequence>
<name>A0AAW1GWM2_SAPOF</name>
<organism evidence="1 2">
    <name type="scientific">Saponaria officinalis</name>
    <name type="common">Common soapwort</name>
    <name type="synonym">Lychnis saponaria</name>
    <dbReference type="NCBI Taxonomy" id="3572"/>
    <lineage>
        <taxon>Eukaryota</taxon>
        <taxon>Viridiplantae</taxon>
        <taxon>Streptophyta</taxon>
        <taxon>Embryophyta</taxon>
        <taxon>Tracheophyta</taxon>
        <taxon>Spermatophyta</taxon>
        <taxon>Magnoliopsida</taxon>
        <taxon>eudicotyledons</taxon>
        <taxon>Gunneridae</taxon>
        <taxon>Pentapetalae</taxon>
        <taxon>Caryophyllales</taxon>
        <taxon>Caryophyllaceae</taxon>
        <taxon>Caryophylleae</taxon>
        <taxon>Saponaria</taxon>
    </lineage>
</organism>
<dbReference type="AlphaFoldDB" id="A0AAW1GWM2"/>
<reference evidence="1" key="1">
    <citation type="submission" date="2024-03" db="EMBL/GenBank/DDBJ databases">
        <title>WGS assembly of Saponaria officinalis var. Norfolk2.</title>
        <authorList>
            <person name="Jenkins J."/>
            <person name="Shu S."/>
            <person name="Grimwood J."/>
            <person name="Barry K."/>
            <person name="Goodstein D."/>
            <person name="Schmutz J."/>
            <person name="Leebens-Mack J."/>
            <person name="Osbourn A."/>
        </authorList>
    </citation>
    <scope>NUCLEOTIDE SEQUENCE [LARGE SCALE GENOMIC DNA]</scope>
    <source>
        <strain evidence="1">JIC</strain>
    </source>
</reference>
<dbReference type="EMBL" id="JBDFQZ010000014">
    <property type="protein sequence ID" value="KAK9667318.1"/>
    <property type="molecule type" value="Genomic_DNA"/>
</dbReference>
<comment type="caution">
    <text evidence="1">The sequence shown here is derived from an EMBL/GenBank/DDBJ whole genome shotgun (WGS) entry which is preliminary data.</text>
</comment>
<proteinExistence type="predicted"/>
<protein>
    <submittedName>
        <fullName evidence="1">Uncharacterized protein</fullName>
    </submittedName>
</protein>
<evidence type="ECO:0000313" key="2">
    <source>
        <dbReference type="Proteomes" id="UP001443914"/>
    </source>
</evidence>
<keyword evidence="2" id="KW-1185">Reference proteome</keyword>
<evidence type="ECO:0000313" key="1">
    <source>
        <dbReference type="EMBL" id="KAK9667318.1"/>
    </source>
</evidence>
<gene>
    <name evidence="1" type="ORF">RND81_14G248200</name>
</gene>
<accession>A0AAW1GWM2</accession>